<organism evidence="2 3">
    <name type="scientific">Sphagnum troendelagicum</name>
    <dbReference type="NCBI Taxonomy" id="128251"/>
    <lineage>
        <taxon>Eukaryota</taxon>
        <taxon>Viridiplantae</taxon>
        <taxon>Streptophyta</taxon>
        <taxon>Embryophyta</taxon>
        <taxon>Bryophyta</taxon>
        <taxon>Sphagnophytina</taxon>
        <taxon>Sphagnopsida</taxon>
        <taxon>Sphagnales</taxon>
        <taxon>Sphagnaceae</taxon>
        <taxon>Sphagnum</taxon>
    </lineage>
</organism>
<sequence>MKTNSFLYRLMSIRQRMGVLQKQRSGRLVSTSTMSSQCFFRTTPKFSPSSIRINGCSSPPRKSQDEITPGVQIRVFNLLKTINEESMPHCGDTVARDHKEIRPKFRKILGSLELGGVRYMGIGSFKGGGRSAEHEVRLPPTPKPDGSKAKHEQDERERFLGSAKQDLATRISDTERTLQDSTVEESRQTHVIGGATTELQFGVQDGGPSGAAVNNAYEELLKKSEVSDHKRQTAGGKGQSLEETSTITDHDADNSDVEIATEVWSAMDSDTSHFLDDSDKVEAQGQENESIMGIGSQGPGESLQDESTGPGETVHETLDATRAENRSGSKAQTPKPGVRVGNVPATGASANETDRGDIPTLSSKQQSTGGETLDHAQQQYEKSISEFGLGGDQNLKADP</sequence>
<feature type="region of interest" description="Disordered" evidence="1">
    <location>
        <begin position="282"/>
        <end position="399"/>
    </location>
</feature>
<gene>
    <name evidence="2" type="ORF">CSSPTR1EN2_LOCUS22005</name>
</gene>
<accession>A0ABP0V0V1</accession>
<feature type="compositionally biased region" description="Basic and acidic residues" evidence="1">
    <location>
        <begin position="145"/>
        <end position="159"/>
    </location>
</feature>
<evidence type="ECO:0000256" key="1">
    <source>
        <dbReference type="SAM" id="MobiDB-lite"/>
    </source>
</evidence>
<name>A0ABP0V0V1_9BRYO</name>
<feature type="compositionally biased region" description="Polar residues" evidence="1">
    <location>
        <begin position="360"/>
        <end position="382"/>
    </location>
</feature>
<feature type="compositionally biased region" description="Basic and acidic residues" evidence="1">
    <location>
        <begin position="313"/>
        <end position="327"/>
    </location>
</feature>
<evidence type="ECO:0000313" key="3">
    <source>
        <dbReference type="Proteomes" id="UP001497512"/>
    </source>
</evidence>
<protein>
    <submittedName>
        <fullName evidence="2">Uncharacterized protein</fullName>
    </submittedName>
</protein>
<feature type="region of interest" description="Disordered" evidence="1">
    <location>
        <begin position="127"/>
        <end position="160"/>
    </location>
</feature>
<keyword evidence="3" id="KW-1185">Reference proteome</keyword>
<reference evidence="2" key="1">
    <citation type="submission" date="2024-02" db="EMBL/GenBank/DDBJ databases">
        <authorList>
            <consortium name="ELIXIR-Norway"/>
            <consortium name="Elixir Norway"/>
        </authorList>
    </citation>
    <scope>NUCLEOTIDE SEQUENCE</scope>
</reference>
<dbReference type="EMBL" id="OZ019900">
    <property type="protein sequence ID" value="CAK9234092.1"/>
    <property type="molecule type" value="Genomic_DNA"/>
</dbReference>
<proteinExistence type="predicted"/>
<evidence type="ECO:0000313" key="2">
    <source>
        <dbReference type="EMBL" id="CAK9234092.1"/>
    </source>
</evidence>
<feature type="region of interest" description="Disordered" evidence="1">
    <location>
        <begin position="224"/>
        <end position="245"/>
    </location>
</feature>
<dbReference type="Proteomes" id="UP001497512">
    <property type="component" value="Chromosome 8"/>
</dbReference>